<evidence type="ECO:0000256" key="10">
    <source>
        <dbReference type="RuleBase" id="RU364125"/>
    </source>
</evidence>
<dbReference type="InterPro" id="IPR005503">
    <property type="entry name" value="FliL"/>
</dbReference>
<comment type="similarity">
    <text evidence="3 10">Belongs to the FliL family.</text>
</comment>
<evidence type="ECO:0000313" key="11">
    <source>
        <dbReference type="EMBL" id="QQE76137.1"/>
    </source>
</evidence>
<dbReference type="GO" id="GO:0009425">
    <property type="term" value="C:bacterial-type flagellum basal body"/>
    <property type="evidence" value="ECO:0007669"/>
    <property type="project" value="InterPro"/>
</dbReference>
<dbReference type="EMBL" id="CP073708">
    <property type="protein sequence ID" value="QUO43166.1"/>
    <property type="molecule type" value="Genomic_DNA"/>
</dbReference>
<comment type="subcellular location">
    <subcellularLocation>
        <location evidence="2">Cell membrane</location>
        <topology evidence="2">Single-pass membrane protein</topology>
    </subcellularLocation>
</comment>
<protein>
    <recommendedName>
        <fullName evidence="10">Flagellar protein FliL</fullName>
    </recommendedName>
</protein>
<evidence type="ECO:0000256" key="4">
    <source>
        <dbReference type="ARBA" id="ARBA00022475"/>
    </source>
</evidence>
<gene>
    <name evidence="11" type="ORF">JD108_09870</name>
    <name evidence="12" type="ORF">KDJ56_09565</name>
</gene>
<evidence type="ECO:0000256" key="9">
    <source>
        <dbReference type="ARBA" id="ARBA00023136"/>
    </source>
</evidence>
<dbReference type="AlphaFoldDB" id="A0A7T5EP49"/>
<dbReference type="Proteomes" id="UP000677234">
    <property type="component" value="Chromosome"/>
</dbReference>
<keyword evidence="8 10" id="KW-1133">Transmembrane helix</keyword>
<sequence length="152" mass="16963">MFQNRLFNMALIIIIAISLLGVISFVLWQTYLSPAAQTASKEEATEVKTLSAKEMQEYSVDTGEITTNLLTKNYIIVRFTITADSKGSKEELEQRLPQVNQIIIKTLAGLEPDDIKGTEGINKLEAKIMNEISTLMQEGKIIQVITTKQLLS</sequence>
<keyword evidence="9 10" id="KW-0472">Membrane</keyword>
<keyword evidence="14" id="KW-1185">Reference proteome</keyword>
<keyword evidence="11" id="KW-0969">Cilium</keyword>
<evidence type="ECO:0000256" key="6">
    <source>
        <dbReference type="ARBA" id="ARBA00022692"/>
    </source>
</evidence>
<evidence type="ECO:0000256" key="3">
    <source>
        <dbReference type="ARBA" id="ARBA00008281"/>
    </source>
</evidence>
<evidence type="ECO:0000256" key="2">
    <source>
        <dbReference type="ARBA" id="ARBA00004162"/>
    </source>
</evidence>
<evidence type="ECO:0000256" key="7">
    <source>
        <dbReference type="ARBA" id="ARBA00022779"/>
    </source>
</evidence>
<dbReference type="GO" id="GO:0071978">
    <property type="term" value="P:bacterial-type flagellum-dependent swarming motility"/>
    <property type="evidence" value="ECO:0007669"/>
    <property type="project" value="TreeGrafter"/>
</dbReference>
<feature type="transmembrane region" description="Helical" evidence="10">
    <location>
        <begin position="6"/>
        <end position="28"/>
    </location>
</feature>
<dbReference type="KEGG" id="bcop:JD108_09870"/>
<dbReference type="PANTHER" id="PTHR35091">
    <property type="entry name" value="FLAGELLAR PROTEIN FLIL"/>
    <property type="match status" value="1"/>
</dbReference>
<dbReference type="PANTHER" id="PTHR35091:SF2">
    <property type="entry name" value="FLAGELLAR PROTEIN FLIL"/>
    <property type="match status" value="1"/>
</dbReference>
<evidence type="ECO:0000313" key="14">
    <source>
        <dbReference type="Proteomes" id="UP000677234"/>
    </source>
</evidence>
<name>A0A7T5EP49_9BACL</name>
<evidence type="ECO:0000256" key="8">
    <source>
        <dbReference type="ARBA" id="ARBA00022989"/>
    </source>
</evidence>
<evidence type="ECO:0000256" key="1">
    <source>
        <dbReference type="ARBA" id="ARBA00002254"/>
    </source>
</evidence>
<keyword evidence="11" id="KW-0966">Cell projection</keyword>
<comment type="function">
    <text evidence="1 10">Controls the rotational direction of flagella during chemotaxis.</text>
</comment>
<reference evidence="12" key="2">
    <citation type="submission" date="2021-04" db="EMBL/GenBank/DDBJ databases">
        <title>Brevibacillus composti FJAT-54423, complete genome.</title>
        <authorList>
            <person name="Tang R."/>
        </authorList>
    </citation>
    <scope>NUCLEOTIDE SEQUENCE</scope>
    <source>
        <strain evidence="12">FJAT-54424</strain>
    </source>
</reference>
<dbReference type="RefSeq" id="WP_198829645.1">
    <property type="nucleotide sequence ID" value="NZ_CP066308.1"/>
</dbReference>
<organism evidence="11 13">
    <name type="scientific">Brevibacillus composti</name>
    <dbReference type="NCBI Taxonomy" id="2796470"/>
    <lineage>
        <taxon>Bacteria</taxon>
        <taxon>Bacillati</taxon>
        <taxon>Bacillota</taxon>
        <taxon>Bacilli</taxon>
        <taxon>Bacillales</taxon>
        <taxon>Paenibacillaceae</taxon>
        <taxon>Brevibacillus</taxon>
    </lineage>
</organism>
<keyword evidence="5 10" id="KW-0145">Chemotaxis</keyword>
<keyword evidence="6 10" id="KW-0812">Transmembrane</keyword>
<dbReference type="EMBL" id="CP066308">
    <property type="protein sequence ID" value="QQE76137.1"/>
    <property type="molecule type" value="Genomic_DNA"/>
</dbReference>
<proteinExistence type="inferred from homology"/>
<keyword evidence="7 10" id="KW-0283">Flagellar rotation</keyword>
<dbReference type="GO" id="GO:0005886">
    <property type="term" value="C:plasma membrane"/>
    <property type="evidence" value="ECO:0007669"/>
    <property type="project" value="UniProtKB-SubCell"/>
</dbReference>
<evidence type="ECO:0000256" key="5">
    <source>
        <dbReference type="ARBA" id="ARBA00022500"/>
    </source>
</evidence>
<evidence type="ECO:0000313" key="12">
    <source>
        <dbReference type="EMBL" id="QUO43166.1"/>
    </source>
</evidence>
<dbReference type="Pfam" id="PF03748">
    <property type="entry name" value="FliL"/>
    <property type="match status" value="1"/>
</dbReference>
<accession>A0A7T5EP49</accession>
<keyword evidence="11" id="KW-0282">Flagellum</keyword>
<dbReference type="GO" id="GO:0006935">
    <property type="term" value="P:chemotaxis"/>
    <property type="evidence" value="ECO:0007669"/>
    <property type="project" value="UniProtKB-KW"/>
</dbReference>
<reference evidence="11 13" key="1">
    <citation type="submission" date="2020-12" db="EMBL/GenBank/DDBJ databases">
        <title>strain FJAT-54423T represents a novel species of the genus Brevibacillus.</title>
        <authorList>
            <person name="Tang R."/>
        </authorList>
    </citation>
    <scope>NUCLEOTIDE SEQUENCE [LARGE SCALE GENOMIC DNA]</scope>
    <source>
        <strain evidence="11 13">FJAT-54423</strain>
    </source>
</reference>
<dbReference type="Proteomes" id="UP000595847">
    <property type="component" value="Chromosome"/>
</dbReference>
<keyword evidence="4 10" id="KW-1003">Cell membrane</keyword>
<evidence type="ECO:0000313" key="13">
    <source>
        <dbReference type="Proteomes" id="UP000595847"/>
    </source>
</evidence>